<evidence type="ECO:0000313" key="4">
    <source>
        <dbReference type="Proteomes" id="UP001431572"/>
    </source>
</evidence>
<dbReference type="RefSeq" id="WP_341469975.1">
    <property type="nucleotide sequence ID" value="NZ_CP128400.1"/>
</dbReference>
<dbReference type="Proteomes" id="UP000521676">
    <property type="component" value="Unassembled WGS sequence"/>
</dbReference>
<keyword evidence="4" id="KW-1185">Reference proteome</keyword>
<dbReference type="SUPFAM" id="SSF56112">
    <property type="entry name" value="Protein kinase-like (PK-like)"/>
    <property type="match status" value="1"/>
</dbReference>
<reference evidence="2" key="2">
    <citation type="journal article" date="2024" name="Nature">
        <title>Anoxygenic phototroph of the Chloroflexota uses a type I reaction centre.</title>
        <authorList>
            <person name="Tsuji J.M."/>
            <person name="Shaw N.A."/>
            <person name="Nagashima S."/>
            <person name="Venkiteswaran J.J."/>
            <person name="Schiff S.L."/>
            <person name="Watanabe T."/>
            <person name="Fukui M."/>
            <person name="Hanada S."/>
            <person name="Tank M."/>
            <person name="Neufeld J.D."/>
        </authorList>
    </citation>
    <scope>NUCLEOTIDE SEQUENCE</scope>
    <source>
        <strain evidence="2">L227-S17</strain>
    </source>
</reference>
<sequence length="624" mass="69658">MKLVVGNKRVTVQEKDVLGAGGEATVLRYNNRALKLYHCPNPTRLNKVRELIEFAPRLPSNVILPEELVWDERGKAPVGFAMRSLPNGYMPVSRLFQRAYRDSTHLNERDITGVFLEMQLTLLAIHAAGLVVGDFNDNNELFYNDKVQFIDVDSYQFGQYPCPVATRDYLDPQLYNRDLSANTLFSPANDWYSFAVMVFRALLLTHPYGGTHPTLKQLEARAQIGVTVFDRSVKYPKTALSPKLLTDELLQLFHSIFAKGWRGAIPVELLQLYQESLQECHSCGHWYPNARLHCPVCAATLAFVMPEVIEVNGLRCEEFLKVNGKLIFWQLLGDILYCLANEEGNTVLYTKAAGTPIKRQVLFHELPGARFEFAGNFLAVSPAIGDNSLLVIDLNGDHATGIARLTTDLYGSNTAIFACANGLLYRVAGGMLLKGEVRWGQLLERPVTSILENQTWFVAAPNPLPNQDRLIGYTRIFNRYEFFLLNREGRHNLEVALLQPGESLLETQAFFSGALVLLVRKTRHNGVTWIRFEVVDADGKIRHSRRGSNADFGGIDELSGIAFSQNTALLPTNAGILRVDLANGQNSLLPATAAYVGEGDALIPYGRGLLVVSNNRITFLKMVK</sequence>
<protein>
    <recommendedName>
        <fullName evidence="5">Protein kinase domain-containing protein</fullName>
    </recommendedName>
</protein>
<gene>
    <name evidence="1" type="ORF">HXX08_19930</name>
    <name evidence="2" type="ORF">OZ401_003669</name>
</gene>
<evidence type="ECO:0000313" key="2">
    <source>
        <dbReference type="EMBL" id="WJW68071.1"/>
    </source>
</evidence>
<evidence type="ECO:0008006" key="5">
    <source>
        <dbReference type="Google" id="ProtNLM"/>
    </source>
</evidence>
<proteinExistence type="predicted"/>
<reference evidence="1 3" key="1">
    <citation type="submission" date="2020-06" db="EMBL/GenBank/DDBJ databases">
        <title>Anoxygenic phototrophic Chloroflexota member uses a Type I reaction center.</title>
        <authorList>
            <person name="Tsuji J.M."/>
            <person name="Shaw N.A."/>
            <person name="Nagashima S."/>
            <person name="Venkiteswaran J."/>
            <person name="Schiff S.L."/>
            <person name="Hanada S."/>
            <person name="Tank M."/>
            <person name="Neufeld J.D."/>
        </authorList>
    </citation>
    <scope>NUCLEOTIDE SEQUENCE [LARGE SCALE GENOMIC DNA]</scope>
    <source>
        <strain evidence="1">L227-S17</strain>
    </source>
</reference>
<dbReference type="EMBL" id="CP128400">
    <property type="protein sequence ID" value="WJW68071.1"/>
    <property type="molecule type" value="Genomic_DNA"/>
</dbReference>
<dbReference type="Proteomes" id="UP001431572">
    <property type="component" value="Chromosome 2"/>
</dbReference>
<dbReference type="EMBL" id="JACATZ010000003">
    <property type="protein sequence ID" value="NWJ48132.1"/>
    <property type="molecule type" value="Genomic_DNA"/>
</dbReference>
<accession>A0A8T7M853</accession>
<evidence type="ECO:0000313" key="1">
    <source>
        <dbReference type="EMBL" id="NWJ48132.1"/>
    </source>
</evidence>
<dbReference type="InterPro" id="IPR011009">
    <property type="entry name" value="Kinase-like_dom_sf"/>
</dbReference>
<dbReference type="AlphaFoldDB" id="A0A8T7M853"/>
<evidence type="ECO:0000313" key="3">
    <source>
        <dbReference type="Proteomes" id="UP000521676"/>
    </source>
</evidence>
<dbReference type="Gene3D" id="1.10.510.10">
    <property type="entry name" value="Transferase(Phosphotransferase) domain 1"/>
    <property type="match status" value="1"/>
</dbReference>
<organism evidence="1 3">
    <name type="scientific">Candidatus Chlorohelix allophototropha</name>
    <dbReference type="NCBI Taxonomy" id="3003348"/>
    <lineage>
        <taxon>Bacteria</taxon>
        <taxon>Bacillati</taxon>
        <taxon>Chloroflexota</taxon>
        <taxon>Chloroflexia</taxon>
        <taxon>Candidatus Chloroheliales</taxon>
        <taxon>Candidatus Chloroheliaceae</taxon>
        <taxon>Candidatus Chlorohelix</taxon>
    </lineage>
</organism>
<name>A0A8T7M853_9CHLR</name>